<keyword evidence="1" id="KW-1185">Reference proteome</keyword>
<proteinExistence type="predicted"/>
<accession>A0AAF5DP13</accession>
<dbReference type="WBParaSite" id="TCONS_00015507.p1">
    <property type="protein sequence ID" value="TCONS_00015507.p1"/>
    <property type="gene ID" value="XLOC_009912"/>
</dbReference>
<evidence type="ECO:0000313" key="2">
    <source>
        <dbReference type="WBParaSite" id="TCONS_00015507.p1"/>
    </source>
</evidence>
<dbReference type="AlphaFoldDB" id="A0AAF5DP13"/>
<sequence length="483" mass="57367">SGKNWSIILGKLKSNVDFLLSFDKNVVSHFHVLFIICACNTKRLKIINSLPNRIKSIYETDILETVFDLKLIEIIIMLRKSFFGIEEYFFYSVELLNIYFIKIDIFFKIFQKKMDNSYVIPYNLFLLKYFDTHMNVEIKQVDISKRPIDAALKIFEFPIVGNTITIEVLYIHEEPKNNKNVFLSYLNDKNDFLHNPELNTDNYALKHLMTSNTIEGIISFENLKTINDIVFPIYYDATKYLNLMKDGILDFNHFIELTKIIYSRRIYKCYCYLYIIIKKCLTNFMYQMYVSRNQINYDGIFINEYLLKKKANNHLFYDNSLKLPADSFNFINTNLLLETINYGIFIYNNDQLEVLNFYKQIINTNISCKLMIIEDLRGKMYIINIKIIINHLVEILKDESTGQIIALTILSSNQFTHELKVLKKNLNGEKYRPLIAYPLNRKVDNYQFFSIFQTLALEGDNVQFIKKNVWKKFYDLFNEQKST</sequence>
<dbReference type="Proteomes" id="UP000035681">
    <property type="component" value="Unplaced"/>
</dbReference>
<name>A0AAF5DP13_STRER</name>
<protein>
    <submittedName>
        <fullName evidence="2">Uncharacterized protein</fullName>
    </submittedName>
</protein>
<evidence type="ECO:0000313" key="1">
    <source>
        <dbReference type="Proteomes" id="UP000035681"/>
    </source>
</evidence>
<reference evidence="2" key="1">
    <citation type="submission" date="2024-02" db="UniProtKB">
        <authorList>
            <consortium name="WormBaseParasite"/>
        </authorList>
    </citation>
    <scope>IDENTIFICATION</scope>
</reference>
<organism evidence="1 2">
    <name type="scientific">Strongyloides stercoralis</name>
    <name type="common">Threadworm</name>
    <dbReference type="NCBI Taxonomy" id="6248"/>
    <lineage>
        <taxon>Eukaryota</taxon>
        <taxon>Metazoa</taxon>
        <taxon>Ecdysozoa</taxon>
        <taxon>Nematoda</taxon>
        <taxon>Chromadorea</taxon>
        <taxon>Rhabditida</taxon>
        <taxon>Tylenchina</taxon>
        <taxon>Panagrolaimomorpha</taxon>
        <taxon>Strongyloidoidea</taxon>
        <taxon>Strongyloididae</taxon>
        <taxon>Strongyloides</taxon>
    </lineage>
</organism>